<evidence type="ECO:0000313" key="1">
    <source>
        <dbReference type="Ensembl" id="ENSCPBP00000020304.1"/>
    </source>
</evidence>
<sequence length="134" mass="15167">MEREIIKYPRAEVGAVGELVQGQLVSRIRLPLRLFKLKSYSYPLSLEIGGPCFFNGDEQMTRTTRRTRKGSPNSTARQTVLKMPSWCLKELTRSMAVGWLDTCSPHLWLVQSPCWAFSPEGRQMEPSSSSGQCL</sequence>
<accession>A0A8C3HLV6</accession>
<dbReference type="Ensembl" id="ENSCPBT00000023901.1">
    <property type="protein sequence ID" value="ENSCPBP00000020304.1"/>
    <property type="gene ID" value="ENSCPBG00000014610.1"/>
</dbReference>
<evidence type="ECO:0000313" key="2">
    <source>
        <dbReference type="Proteomes" id="UP000694380"/>
    </source>
</evidence>
<keyword evidence="2" id="KW-1185">Reference proteome</keyword>
<name>A0A8C3HLV6_CHRPI</name>
<protein>
    <submittedName>
        <fullName evidence="1">Uncharacterized protein</fullName>
    </submittedName>
</protein>
<dbReference type="Proteomes" id="UP000694380">
    <property type="component" value="Chromosome 8"/>
</dbReference>
<dbReference type="AlphaFoldDB" id="A0A8C3HLV6"/>
<organism evidence="1 2">
    <name type="scientific">Chrysemys picta bellii</name>
    <name type="common">Western painted turtle</name>
    <name type="synonym">Emys bellii</name>
    <dbReference type="NCBI Taxonomy" id="8478"/>
    <lineage>
        <taxon>Eukaryota</taxon>
        <taxon>Metazoa</taxon>
        <taxon>Chordata</taxon>
        <taxon>Craniata</taxon>
        <taxon>Vertebrata</taxon>
        <taxon>Euteleostomi</taxon>
        <taxon>Archelosauria</taxon>
        <taxon>Testudinata</taxon>
        <taxon>Testudines</taxon>
        <taxon>Cryptodira</taxon>
        <taxon>Durocryptodira</taxon>
        <taxon>Testudinoidea</taxon>
        <taxon>Emydidae</taxon>
        <taxon>Chrysemys</taxon>
    </lineage>
</organism>
<reference evidence="1" key="3">
    <citation type="submission" date="2025-09" db="UniProtKB">
        <authorList>
            <consortium name="Ensembl"/>
        </authorList>
    </citation>
    <scope>IDENTIFICATION</scope>
</reference>
<reference evidence="1" key="1">
    <citation type="journal article" date="2015" name="Genome Biol. Evol.">
        <title>Physical Mapping and Refinement of the Painted Turtle Genome (Chrysemys picta) Inform Amniote Genome Evolution and Challenge Turtle-Bird Chromosomal Conservation.</title>
        <authorList>
            <person name="Badenhorst D."/>
            <person name="Hillier L.W."/>
            <person name="Literman R."/>
            <person name="Montiel E.E."/>
            <person name="Radhakrishnan S."/>
            <person name="Shen Y."/>
            <person name="Minx P."/>
            <person name="Janes D.E."/>
            <person name="Warren W.C."/>
            <person name="Edwards S.V."/>
            <person name="Valenzuela N."/>
        </authorList>
    </citation>
    <scope>NUCLEOTIDE SEQUENCE [LARGE SCALE GENOMIC DNA]</scope>
</reference>
<reference evidence="1" key="2">
    <citation type="submission" date="2025-08" db="UniProtKB">
        <authorList>
            <consortium name="Ensembl"/>
        </authorList>
    </citation>
    <scope>IDENTIFICATION</scope>
</reference>
<proteinExistence type="predicted"/>